<reference evidence="4 5" key="1">
    <citation type="journal article" date="2019" name="Microb. Cell Fact.">
        <title>Exploring novel herbicidin analogues by transcriptional regulator overexpression and MS/MS molecular networking.</title>
        <authorList>
            <person name="Shi Y."/>
            <person name="Gu R."/>
            <person name="Li Y."/>
            <person name="Wang X."/>
            <person name="Ren W."/>
            <person name="Li X."/>
            <person name="Wang L."/>
            <person name="Xie Y."/>
            <person name="Hong B."/>
        </authorList>
    </citation>
    <scope>NUCLEOTIDE SEQUENCE [LARGE SCALE GENOMIC DNA]</scope>
    <source>
        <strain evidence="4 5">US-43</strain>
    </source>
</reference>
<name>A0A5N5WCP8_STRMB</name>
<proteinExistence type="inferred from homology"/>
<dbReference type="EMBL" id="VOKX01000009">
    <property type="protein sequence ID" value="KAB7850042.1"/>
    <property type="molecule type" value="Genomic_DNA"/>
</dbReference>
<feature type="region of interest" description="Disordered" evidence="2">
    <location>
        <begin position="269"/>
        <end position="300"/>
    </location>
</feature>
<feature type="compositionally biased region" description="Low complexity" evidence="2">
    <location>
        <begin position="289"/>
        <end position="300"/>
    </location>
</feature>
<comment type="similarity">
    <text evidence="1">Belongs to the CAPAB/TerDEXZ family.</text>
</comment>
<feature type="compositionally biased region" description="Basic and acidic residues" evidence="2">
    <location>
        <begin position="439"/>
        <end position="452"/>
    </location>
</feature>
<comment type="caution">
    <text evidence="4">The sequence shown here is derived from an EMBL/GenBank/DDBJ whole genome shotgun (WGS) entry which is preliminary data.</text>
</comment>
<feature type="compositionally biased region" description="Low complexity" evidence="2">
    <location>
        <begin position="500"/>
        <end position="512"/>
    </location>
</feature>
<protein>
    <recommendedName>
        <fullName evidence="3">TerD domain-containing protein</fullName>
    </recommendedName>
</protein>
<dbReference type="InterPro" id="IPR003325">
    <property type="entry name" value="TerD"/>
</dbReference>
<dbReference type="PANTHER" id="PTHR32097">
    <property type="entry name" value="CAMP-BINDING PROTEIN 1-RELATED"/>
    <property type="match status" value="1"/>
</dbReference>
<dbReference type="Pfam" id="PF02342">
    <property type="entry name" value="TerD"/>
    <property type="match status" value="1"/>
</dbReference>
<organism evidence="4 5">
    <name type="scientific">Streptomyces mobaraensis</name>
    <name type="common">Streptoverticillium mobaraense</name>
    <dbReference type="NCBI Taxonomy" id="35621"/>
    <lineage>
        <taxon>Bacteria</taxon>
        <taxon>Bacillati</taxon>
        <taxon>Actinomycetota</taxon>
        <taxon>Actinomycetes</taxon>
        <taxon>Kitasatosporales</taxon>
        <taxon>Streptomycetaceae</taxon>
        <taxon>Streptomyces</taxon>
    </lineage>
</organism>
<accession>A0A5N5WCP8</accession>
<dbReference type="InterPro" id="IPR051324">
    <property type="entry name" value="Stress/Tellurium_Resist"/>
</dbReference>
<evidence type="ECO:0000313" key="5">
    <source>
        <dbReference type="Proteomes" id="UP000327000"/>
    </source>
</evidence>
<keyword evidence="5" id="KW-1185">Reference proteome</keyword>
<feature type="compositionally biased region" description="Gly residues" evidence="2">
    <location>
        <begin position="275"/>
        <end position="288"/>
    </location>
</feature>
<feature type="region of interest" description="Disordered" evidence="2">
    <location>
        <begin position="439"/>
        <end position="519"/>
    </location>
</feature>
<dbReference type="PANTHER" id="PTHR32097:SF4">
    <property type="entry name" value="GENERAL STRESS PROTEIN 16U"/>
    <property type="match status" value="1"/>
</dbReference>
<feature type="compositionally biased region" description="Low complexity" evidence="2">
    <location>
        <begin position="477"/>
        <end position="487"/>
    </location>
</feature>
<feature type="region of interest" description="Disordered" evidence="2">
    <location>
        <begin position="536"/>
        <end position="587"/>
    </location>
</feature>
<feature type="domain" description="TerD" evidence="3">
    <location>
        <begin position="29"/>
        <end position="130"/>
    </location>
</feature>
<dbReference type="Gene3D" id="2.60.60.30">
    <property type="entry name" value="sav2460 like domains"/>
    <property type="match status" value="1"/>
</dbReference>
<dbReference type="Proteomes" id="UP000327000">
    <property type="component" value="Unassembled WGS sequence"/>
</dbReference>
<gene>
    <name evidence="4" type="ORF">FRZ00_05360</name>
</gene>
<sequence length="1066" mass="107449">MSDPRGRVPFMNRIARGEHLTVPAEPLHAAVTWTAVPALPDAGALTVAALLLDARGTLRADADLVSSQHAAHPSGAVHHLGTSEGEAGLVAEWLVIDPALIEPDVTRIVVAAATKGRALGRVPGLGMAVTTATGAPVAHVAVEDGVRFDDAAGPGGIGASDELGALGGRDGRADADAGAAAVATATAAVLGEFRRYDDGGGDGWRFAAVLRGYASGLGGVVEAHRAGAGGDGAYGNGAGFADGLGDGLGGDPGAAAAYAGTYVPGPGGSPSDAGSGAGAGVPGGGAPGAGPSYGPDAGAHAPAAVDHLAAARTGSLAVEAGGPDAPGYEGRGDGVSVPVAPARVPEMPAYPPDVPGPGVPGGAAAGQEGPVPSVLGDAVLGAPVYEPGGMVPPEPVLRPPVPGPAAESPFAGAPAPEAGRLVADAPTVGLAVVGPPAREAAEAATPREERGAAEPAGERAVLGRITNRPAPPEHGAEGSAADASAQAPVREQVPEQVPGQAPAEAREQAPAQTRTNAAPASQAILITDAAPASEAVPLTDIPPTSEAVPLTDITPSPEPTPHTDLTPTFTPWERTGTGDEDVVPEGPLPDGPVLVEFASPGGPAAVEVVESVETAEGEQRAASPLLSGTGRFRGRAVFTPRAGRPPRLRVAARRQWSLTFLPLSEARVLEPDGALQGTGPDVLRYSGPAADLRVNHTGGRADRGSLTLRAVYPGGDPADRDGADVLAQGRGALIDVTPVAGPCLLLVDADGPWSLAALPSAAPEPEPADGVLAEYAGQGRNLEVVEIAHPCPGSPVILEYDLEGSDFFAVTEIDPYGDTRELISKDEGFQGRRLLFTGLTEGETATRLELGALTRWRFRLLPLSAARPLTGEAPADGVTGTGCDVLVHSGAPAALTLTSAEAGPVHVTSLEAGGLARVRVTRAHTPRPAQGPLRARPGAPTYVLVTAAGDQSWKLTLRPPEEIRSFTTAIGGHGHDVVRWTGAPGPVRFDYDFDDGEPLLDEIPRPELWALDEHLSPLYRVAAGIGVHHVPAGCLQVRAHRAWRLTVDGARQAPDAASVEGWPGTS</sequence>
<dbReference type="AlphaFoldDB" id="A0A5N5WCP8"/>
<dbReference type="CDD" id="cd06974">
    <property type="entry name" value="TerD_like"/>
    <property type="match status" value="1"/>
</dbReference>
<evidence type="ECO:0000256" key="1">
    <source>
        <dbReference type="ARBA" id="ARBA00008775"/>
    </source>
</evidence>
<evidence type="ECO:0000313" key="4">
    <source>
        <dbReference type="EMBL" id="KAB7850042.1"/>
    </source>
</evidence>
<dbReference type="OrthoDB" id="4578588at2"/>
<evidence type="ECO:0000256" key="2">
    <source>
        <dbReference type="SAM" id="MobiDB-lite"/>
    </source>
</evidence>
<evidence type="ECO:0000259" key="3">
    <source>
        <dbReference type="Pfam" id="PF02342"/>
    </source>
</evidence>